<evidence type="ECO:0000256" key="9">
    <source>
        <dbReference type="ARBA" id="ARBA00023004"/>
    </source>
</evidence>
<comment type="caution">
    <text evidence="12">The sequence shown here is derived from an EMBL/GenBank/DDBJ whole genome shotgun (WGS) entry which is preliminary data.</text>
</comment>
<feature type="domain" description="TauD/TfdA-like" evidence="10">
    <location>
        <begin position="147"/>
        <end position="383"/>
    </location>
</feature>
<evidence type="ECO:0000259" key="11">
    <source>
        <dbReference type="Pfam" id="PF06155"/>
    </source>
</evidence>
<dbReference type="Pfam" id="PF06155">
    <property type="entry name" value="GBBH-like_N"/>
    <property type="match status" value="1"/>
</dbReference>
<dbReference type="Pfam" id="PF02668">
    <property type="entry name" value="TauD"/>
    <property type="match status" value="1"/>
</dbReference>
<name>A0AAN8SAI3_POLSC</name>
<dbReference type="GO" id="GO:0046872">
    <property type="term" value="F:metal ion binding"/>
    <property type="evidence" value="ECO:0007669"/>
    <property type="project" value="UniProtKB-KW"/>
</dbReference>
<evidence type="ECO:0000256" key="4">
    <source>
        <dbReference type="ARBA" id="ARBA00008654"/>
    </source>
</evidence>
<organism evidence="12 13">
    <name type="scientific">Polyplax serrata</name>
    <name type="common">Common mouse louse</name>
    <dbReference type="NCBI Taxonomy" id="468196"/>
    <lineage>
        <taxon>Eukaryota</taxon>
        <taxon>Metazoa</taxon>
        <taxon>Ecdysozoa</taxon>
        <taxon>Arthropoda</taxon>
        <taxon>Hexapoda</taxon>
        <taxon>Insecta</taxon>
        <taxon>Pterygota</taxon>
        <taxon>Neoptera</taxon>
        <taxon>Paraneoptera</taxon>
        <taxon>Psocodea</taxon>
        <taxon>Troctomorpha</taxon>
        <taxon>Phthiraptera</taxon>
        <taxon>Anoplura</taxon>
        <taxon>Polyplacidae</taxon>
        <taxon>Polyplax</taxon>
    </lineage>
</organism>
<evidence type="ECO:0000256" key="3">
    <source>
        <dbReference type="ARBA" id="ARBA00005022"/>
    </source>
</evidence>
<evidence type="ECO:0000256" key="7">
    <source>
        <dbReference type="ARBA" id="ARBA00022964"/>
    </source>
</evidence>
<evidence type="ECO:0000256" key="2">
    <source>
        <dbReference type="ARBA" id="ARBA00001961"/>
    </source>
</evidence>
<keyword evidence="6" id="KW-0124">Carnitine biosynthesis</keyword>
<protein>
    <recommendedName>
        <fullName evidence="14">Gamma-butyrobetaine dioxygenase</fullName>
    </recommendedName>
</protein>
<dbReference type="InterPro" id="IPR042098">
    <property type="entry name" value="TauD-like_sf"/>
</dbReference>
<evidence type="ECO:0000256" key="5">
    <source>
        <dbReference type="ARBA" id="ARBA00022723"/>
    </source>
</evidence>
<dbReference type="GO" id="GO:0016706">
    <property type="term" value="F:2-oxoglutarate-dependent dioxygenase activity"/>
    <property type="evidence" value="ECO:0007669"/>
    <property type="project" value="UniProtKB-ARBA"/>
</dbReference>
<proteinExistence type="inferred from homology"/>
<dbReference type="EMBL" id="JAWJWE010000002">
    <property type="protein sequence ID" value="KAK6642572.1"/>
    <property type="molecule type" value="Genomic_DNA"/>
</dbReference>
<dbReference type="GO" id="GO:0045329">
    <property type="term" value="P:carnitine biosynthetic process"/>
    <property type="evidence" value="ECO:0007669"/>
    <property type="project" value="UniProtKB-KW"/>
</dbReference>
<dbReference type="FunFam" id="3.30.2020.30:FF:000002">
    <property type="entry name" value="Putative gamma-butyrobetaine dioxygenase"/>
    <property type="match status" value="1"/>
</dbReference>
<comment type="similarity">
    <text evidence="4">Belongs to the gamma-BBH/TMLD family.</text>
</comment>
<sequence length="403" mass="46213">MIAVWLVKMNGLNTPWRQMTTPNFPIKKTHLSENPQILSLCFAEADELEFPVIWLRDNCQCVSCFDPISNSRIHGPLEYKKDVLAKSVASTTESVSITWADGHRSLFRKDWLCKHSFQPEHQIERLTRDHISQISWNSKSFPNIPSNFDFDEVIKDDNTLLKWLETLATYGIAKIIAAPLECGQLSVLAKRISYIRKTQYGEEFYIKGDVDANNVAYLRGPLQMHTDLPYYNHVPGVVMLHFVEHGSTGGENILADGLNIVKQLPKHMYHTLASTSVDWLDIGYDNGSKFHSMHRAPVICENSLGNIDKINWSQPQRNSVFNVTPDCAINWYEAASEFSRLIHDNSNAVIIKNTKGKILTFDNRRILHGRTDYTGKRFLCGAYIDWDEIYSRIRVLRHDLKVS</sequence>
<dbReference type="InterPro" id="IPR003819">
    <property type="entry name" value="TauD/TfdA-like"/>
</dbReference>
<dbReference type="CDD" id="cd00250">
    <property type="entry name" value="CAS_like"/>
    <property type="match status" value="1"/>
</dbReference>
<evidence type="ECO:0000313" key="13">
    <source>
        <dbReference type="Proteomes" id="UP001372834"/>
    </source>
</evidence>
<dbReference type="PANTHER" id="PTHR10696">
    <property type="entry name" value="GAMMA-BUTYROBETAINE HYDROXYLASE-RELATED"/>
    <property type="match status" value="1"/>
</dbReference>
<dbReference type="Gene3D" id="3.60.130.10">
    <property type="entry name" value="Clavaminate synthase-like"/>
    <property type="match status" value="1"/>
</dbReference>
<dbReference type="InterPro" id="IPR038492">
    <property type="entry name" value="GBBH-like_N_sf"/>
</dbReference>
<dbReference type="FunFam" id="3.60.130.10:FF:000001">
    <property type="entry name" value="Trimethyllysine dioxygenase, mitochondrial"/>
    <property type="match status" value="1"/>
</dbReference>
<dbReference type="InterPro" id="IPR050411">
    <property type="entry name" value="AlphaKG_dependent_hydroxylases"/>
</dbReference>
<dbReference type="AlphaFoldDB" id="A0AAN8SAI3"/>
<evidence type="ECO:0000256" key="6">
    <source>
        <dbReference type="ARBA" id="ARBA00022873"/>
    </source>
</evidence>
<evidence type="ECO:0000259" key="10">
    <source>
        <dbReference type="Pfam" id="PF02668"/>
    </source>
</evidence>
<dbReference type="Gene3D" id="3.30.2020.30">
    <property type="match status" value="1"/>
</dbReference>
<evidence type="ECO:0000256" key="1">
    <source>
        <dbReference type="ARBA" id="ARBA00001954"/>
    </source>
</evidence>
<comment type="pathway">
    <text evidence="3">Amine and polyamine biosynthesis; carnitine biosynthesis.</text>
</comment>
<dbReference type="PANTHER" id="PTHR10696:SF33">
    <property type="entry name" value="GAMMA-BUTYROBETAINE DIOXYGENASE"/>
    <property type="match status" value="1"/>
</dbReference>
<keyword evidence="9" id="KW-0408">Iron</keyword>
<comment type="cofactor">
    <cofactor evidence="1">
        <name>Fe(2+)</name>
        <dbReference type="ChEBI" id="CHEBI:29033"/>
    </cofactor>
</comment>
<comment type="cofactor">
    <cofactor evidence="2">
        <name>L-ascorbate</name>
        <dbReference type="ChEBI" id="CHEBI:38290"/>
    </cofactor>
</comment>
<reference evidence="12 13" key="1">
    <citation type="submission" date="2023-10" db="EMBL/GenBank/DDBJ databases">
        <title>Genomes of two closely related lineages of the louse Polyplax serrata with different host specificities.</title>
        <authorList>
            <person name="Martinu J."/>
            <person name="Tarabai H."/>
            <person name="Stefka J."/>
            <person name="Hypsa V."/>
        </authorList>
    </citation>
    <scope>NUCLEOTIDE SEQUENCE [LARGE SCALE GENOMIC DNA]</scope>
    <source>
        <strain evidence="12">HR10_N</strain>
    </source>
</reference>
<keyword evidence="7" id="KW-0223">Dioxygenase</keyword>
<keyword evidence="5" id="KW-0479">Metal-binding</keyword>
<dbReference type="SUPFAM" id="SSF51197">
    <property type="entry name" value="Clavaminate synthase-like"/>
    <property type="match status" value="1"/>
</dbReference>
<gene>
    <name evidence="12" type="ORF">RUM43_004074</name>
</gene>
<evidence type="ECO:0008006" key="14">
    <source>
        <dbReference type="Google" id="ProtNLM"/>
    </source>
</evidence>
<keyword evidence="8" id="KW-0560">Oxidoreductase</keyword>
<dbReference type="Proteomes" id="UP001372834">
    <property type="component" value="Unassembled WGS sequence"/>
</dbReference>
<evidence type="ECO:0000256" key="8">
    <source>
        <dbReference type="ARBA" id="ARBA00023002"/>
    </source>
</evidence>
<evidence type="ECO:0000313" key="12">
    <source>
        <dbReference type="EMBL" id="KAK6642572.1"/>
    </source>
</evidence>
<accession>A0AAN8SAI3</accession>
<dbReference type="GO" id="GO:0005739">
    <property type="term" value="C:mitochondrion"/>
    <property type="evidence" value="ECO:0007669"/>
    <property type="project" value="TreeGrafter"/>
</dbReference>
<feature type="domain" description="Gamma-butyrobetaine hydroxylase-like N-terminal" evidence="11">
    <location>
        <begin position="31"/>
        <end position="112"/>
    </location>
</feature>
<dbReference type="InterPro" id="IPR010376">
    <property type="entry name" value="GBBH-like_N"/>
</dbReference>